<reference evidence="5 6" key="1">
    <citation type="submission" date="2024-10" db="EMBL/GenBank/DDBJ databases">
        <title>The Natural Products Discovery Center: Release of the First 8490 Sequenced Strains for Exploring Actinobacteria Biosynthetic Diversity.</title>
        <authorList>
            <person name="Kalkreuter E."/>
            <person name="Kautsar S.A."/>
            <person name="Yang D."/>
            <person name="Bader C.D."/>
            <person name="Teijaro C.N."/>
            <person name="Fluegel L."/>
            <person name="Davis C.M."/>
            <person name="Simpson J.R."/>
            <person name="Lauterbach L."/>
            <person name="Steele A.D."/>
            <person name="Gui C."/>
            <person name="Meng S."/>
            <person name="Li G."/>
            <person name="Viehrig K."/>
            <person name="Ye F."/>
            <person name="Su P."/>
            <person name="Kiefer A.F."/>
            <person name="Nichols A."/>
            <person name="Cepeda A.J."/>
            <person name="Yan W."/>
            <person name="Fan B."/>
            <person name="Jiang Y."/>
            <person name="Adhikari A."/>
            <person name="Zheng C.-J."/>
            <person name="Schuster L."/>
            <person name="Cowan T.M."/>
            <person name="Smanski M.J."/>
            <person name="Chevrette M.G."/>
            <person name="De Carvalho L.P.S."/>
            <person name="Shen B."/>
        </authorList>
    </citation>
    <scope>NUCLEOTIDE SEQUENCE [LARGE SCALE GENOMIC DNA]</scope>
    <source>
        <strain evidence="5 6">NPDC003040</strain>
    </source>
</reference>
<evidence type="ECO:0000256" key="2">
    <source>
        <dbReference type="SAM" id="MobiDB-lite"/>
    </source>
</evidence>
<feature type="domain" description="TPM" evidence="4">
    <location>
        <begin position="43"/>
        <end position="160"/>
    </location>
</feature>
<feature type="transmembrane region" description="Helical" evidence="3">
    <location>
        <begin position="169"/>
        <end position="189"/>
    </location>
</feature>
<dbReference type="Proteomes" id="UP001601948">
    <property type="component" value="Unassembled WGS sequence"/>
</dbReference>
<evidence type="ECO:0000256" key="1">
    <source>
        <dbReference type="SAM" id="Coils"/>
    </source>
</evidence>
<feature type="compositionally biased region" description="Low complexity" evidence="2">
    <location>
        <begin position="649"/>
        <end position="659"/>
    </location>
</feature>
<feature type="region of interest" description="Disordered" evidence="2">
    <location>
        <begin position="629"/>
        <end position="659"/>
    </location>
</feature>
<dbReference type="Pfam" id="PF04536">
    <property type="entry name" value="TPM_phosphatase"/>
    <property type="match status" value="1"/>
</dbReference>
<accession>A0ABW6QYZ5</accession>
<keyword evidence="3" id="KW-1133">Transmembrane helix</keyword>
<keyword evidence="3" id="KW-0812">Transmembrane</keyword>
<dbReference type="RefSeq" id="WP_387721551.1">
    <property type="nucleotide sequence ID" value="NZ_JBIAPI010000007.1"/>
</dbReference>
<keyword evidence="1" id="KW-0175">Coiled coil</keyword>
<organism evidence="5 6">
    <name type="scientific">Nocardia suismassiliense</name>
    <dbReference type="NCBI Taxonomy" id="2077092"/>
    <lineage>
        <taxon>Bacteria</taxon>
        <taxon>Bacillati</taxon>
        <taxon>Actinomycetota</taxon>
        <taxon>Actinomycetes</taxon>
        <taxon>Mycobacteriales</taxon>
        <taxon>Nocardiaceae</taxon>
        <taxon>Nocardia</taxon>
    </lineage>
</organism>
<evidence type="ECO:0000313" key="5">
    <source>
        <dbReference type="EMBL" id="MFF3226389.1"/>
    </source>
</evidence>
<dbReference type="InterPro" id="IPR007621">
    <property type="entry name" value="TPM_dom"/>
</dbReference>
<name>A0ABW6QYZ5_9NOCA</name>
<evidence type="ECO:0000313" key="6">
    <source>
        <dbReference type="Proteomes" id="UP001601948"/>
    </source>
</evidence>
<dbReference type="EMBL" id="JBIAPI010000007">
    <property type="protein sequence ID" value="MFF3226389.1"/>
    <property type="molecule type" value="Genomic_DNA"/>
</dbReference>
<comment type="caution">
    <text evidence="5">The sequence shown here is derived from an EMBL/GenBank/DDBJ whole genome shotgun (WGS) entry which is preliminary data.</text>
</comment>
<gene>
    <name evidence="5" type="ORF">ACFYV7_26570</name>
</gene>
<sequence>MPLPNHVARWTSRMVLGVLLAGTVLLGAPAGSAEAPLRMDTYVVDSAQALNGGQLDRVQSAVDELYADQQLRLWVVYVRDFGGLGPEAWAQRTAAESGFGSRDLLLAVATKDRAYWFYGDLPSGVSDSELNSLLTRQVEPALRDGRWADAGVETADGLKTARQGGGVHVGFLLVIAALLVLVVGGLVLFSRKRRRDRAKGELAAARQVDPDDTTALAALPLEALHARSREALVEIDNAIRTSAEELELATGEFGATAALPFQTALDHAKAAAAKAFSIRQRLDDDIPETPDEQRTLLVDLIGTVGRADRELDSQVAEFDAMRNLLINAADRLDGLTRDLVELKSRVPAAEAELSRLTAAHPASVLAPIHDNVTMAGERITFAEQNIDAGRAALTQPVGKQGGAVAAIRSAEAAVGQARTLLDGIDNASANIQQARDGLPAVLDELRRDIASATELSGYGGPDLAAATASAQAMLDKAESTATTDPLDAFHGAVAADGELDRAIAAATDRKLAAEDLRRRLDQALTAAGSRVSAASDYITTRRGGIDAEARTRLSEAQRNLDAAQRLSTTDPARALTSAQAAADLGGRALQAAQASVQAWETRQPMSGSSHAGAVLGGILIDGLLRGAASGGRRSGSGGWSTGFYGGSSGSRRISQGGRF</sequence>
<protein>
    <submittedName>
        <fullName evidence="5">TPM domain-containing protein</fullName>
    </submittedName>
</protein>
<evidence type="ECO:0000256" key="3">
    <source>
        <dbReference type="SAM" id="Phobius"/>
    </source>
</evidence>
<keyword evidence="6" id="KW-1185">Reference proteome</keyword>
<evidence type="ECO:0000259" key="4">
    <source>
        <dbReference type="Pfam" id="PF04536"/>
    </source>
</evidence>
<feature type="compositionally biased region" description="Gly residues" evidence="2">
    <location>
        <begin position="629"/>
        <end position="648"/>
    </location>
</feature>
<proteinExistence type="predicted"/>
<dbReference type="Gene3D" id="3.10.310.50">
    <property type="match status" value="1"/>
</dbReference>
<feature type="coiled-coil region" evidence="1">
    <location>
        <begin position="325"/>
        <end position="359"/>
    </location>
</feature>
<keyword evidence="3" id="KW-0472">Membrane</keyword>